<gene>
    <name evidence="11" type="ORF">D917_02043</name>
</gene>
<dbReference type="GO" id="GO:0000902">
    <property type="term" value="P:cell morphogenesis"/>
    <property type="evidence" value="ECO:0007669"/>
    <property type="project" value="UniProtKB-ARBA"/>
</dbReference>
<dbReference type="EMBL" id="LVZM01024188">
    <property type="protein sequence ID" value="OUC39469.1"/>
    <property type="molecule type" value="Genomic_DNA"/>
</dbReference>
<evidence type="ECO:0000256" key="3">
    <source>
        <dbReference type="ARBA" id="ARBA00022473"/>
    </source>
</evidence>
<evidence type="ECO:0000256" key="4">
    <source>
        <dbReference type="ARBA" id="ARBA00022525"/>
    </source>
</evidence>
<keyword evidence="4" id="KW-0964">Secreted</keyword>
<dbReference type="GO" id="GO:0005615">
    <property type="term" value="C:extracellular space"/>
    <property type="evidence" value="ECO:0007669"/>
    <property type="project" value="TreeGrafter"/>
</dbReference>
<evidence type="ECO:0000256" key="7">
    <source>
        <dbReference type="ARBA" id="ARBA00023157"/>
    </source>
</evidence>
<evidence type="ECO:0000256" key="8">
    <source>
        <dbReference type="ARBA" id="ARBA00023288"/>
    </source>
</evidence>
<dbReference type="Gene3D" id="3.30.2460.20">
    <property type="match status" value="1"/>
</dbReference>
<comment type="function">
    <text evidence="9">Ligand for members of the frizzled family of seven transmembrane receptors.</text>
</comment>
<dbReference type="SMART" id="SM00097">
    <property type="entry name" value="WNT1"/>
    <property type="match status" value="1"/>
</dbReference>
<dbReference type="FunFam" id="3.30.2460.20:FF:000001">
    <property type="entry name" value="Wnt homolog"/>
    <property type="match status" value="1"/>
</dbReference>
<evidence type="ECO:0000256" key="1">
    <source>
        <dbReference type="ARBA" id="ARBA00004498"/>
    </source>
</evidence>
<evidence type="ECO:0000256" key="9">
    <source>
        <dbReference type="RuleBase" id="RU003500"/>
    </source>
</evidence>
<evidence type="ECO:0000256" key="5">
    <source>
        <dbReference type="ARBA" id="ARBA00022530"/>
    </source>
</evidence>
<evidence type="ECO:0000256" key="2">
    <source>
        <dbReference type="ARBA" id="ARBA00005683"/>
    </source>
</evidence>
<reference evidence="11 12" key="1">
    <citation type="submission" date="2015-04" db="EMBL/GenBank/DDBJ databases">
        <title>Draft genome of the roundworm Trichinella nativa.</title>
        <authorList>
            <person name="Mitreva M."/>
        </authorList>
    </citation>
    <scope>NUCLEOTIDE SEQUENCE [LARGE SCALE GENOMIC DNA]</scope>
    <source>
        <strain evidence="11 12">ISS45</strain>
    </source>
</reference>
<dbReference type="GO" id="GO:0005109">
    <property type="term" value="F:frizzled binding"/>
    <property type="evidence" value="ECO:0007669"/>
    <property type="project" value="TreeGrafter"/>
</dbReference>
<sequence>MYDRYLAIHQPFAFTVDPQYSYLRAMLTQEQAHRICSSLLYLNEQQRRVCAAHPYTMHSVSVGVRLAIAECQWQFRPERWNCTPIRGANESAFDIFGTMLKSGNRESAFLEAITTAGLVHAIVTACTTGNLTDCSCDMSKNGLEGFQVKSRPDDASENWRWGGCSDNIRYGIIFAREFLDKHVRKQFQQNKDSRDLVILHNQEVGRKAISENMKRHCRCHGISGSCEMKTCWQQMPKMKEVSEQLKLFYDRSSIQVTKRAKRKLRRKNKYERKIPLRISELVYQNRSPNYCVRDDKMGLLGTYGRQCNRTTLSSDSCDLLCCGRGYDTRLVTKYERCHCKFVWCCYVTYGEIRQSKGLVLWLRDSIRAIFMAIYFFFLTLFNPDVSKDRKASSGNRHSGWDGKPHGPGGPPRRRFGGLQRNDAPACPPLGGGS</sequence>
<dbReference type="GO" id="GO:0045165">
    <property type="term" value="P:cell fate commitment"/>
    <property type="evidence" value="ECO:0007669"/>
    <property type="project" value="TreeGrafter"/>
</dbReference>
<comment type="subcellular location">
    <subcellularLocation>
        <location evidence="1 9">Secreted</location>
        <location evidence="1 9">Extracellular space</location>
        <location evidence="1 9">Extracellular matrix</location>
    </subcellularLocation>
</comment>
<dbReference type="GO" id="GO:0005125">
    <property type="term" value="F:cytokine activity"/>
    <property type="evidence" value="ECO:0007669"/>
    <property type="project" value="TreeGrafter"/>
</dbReference>
<protein>
    <recommendedName>
        <fullName evidence="9">Protein Wnt</fullName>
    </recommendedName>
</protein>
<accession>A0A1Y3E762</accession>
<dbReference type="Proteomes" id="UP000243006">
    <property type="component" value="Unassembled WGS sequence"/>
</dbReference>
<evidence type="ECO:0000256" key="6">
    <source>
        <dbReference type="ARBA" id="ARBA00022687"/>
    </source>
</evidence>
<proteinExistence type="inferred from homology"/>
<name>A0A1Y3E762_9BILA</name>
<evidence type="ECO:0000313" key="11">
    <source>
        <dbReference type="EMBL" id="OUC39469.1"/>
    </source>
</evidence>
<comment type="caution">
    <text evidence="11">The sequence shown here is derived from an EMBL/GenBank/DDBJ whole genome shotgun (WGS) entry which is preliminary data.</text>
</comment>
<keyword evidence="6 9" id="KW-0879">Wnt signaling pathway</keyword>
<dbReference type="CDD" id="cd19344">
    <property type="entry name" value="Wnt_Wnt16"/>
    <property type="match status" value="1"/>
</dbReference>
<dbReference type="Pfam" id="PF00110">
    <property type="entry name" value="wnt"/>
    <property type="match status" value="1"/>
</dbReference>
<feature type="region of interest" description="Disordered" evidence="10">
    <location>
        <begin position="391"/>
        <end position="433"/>
    </location>
</feature>
<dbReference type="PANTHER" id="PTHR12027:SF70">
    <property type="entry name" value="PROTEIN WNT-16"/>
    <property type="match status" value="1"/>
</dbReference>
<dbReference type="GO" id="GO:0060070">
    <property type="term" value="P:canonical Wnt signaling pathway"/>
    <property type="evidence" value="ECO:0007669"/>
    <property type="project" value="TreeGrafter"/>
</dbReference>
<dbReference type="AlphaFoldDB" id="A0A1Y3E762"/>
<dbReference type="PROSITE" id="PS00246">
    <property type="entry name" value="WNT1"/>
    <property type="match status" value="1"/>
</dbReference>
<dbReference type="InterPro" id="IPR043158">
    <property type="entry name" value="Wnt_C"/>
</dbReference>
<dbReference type="PRINTS" id="PR01349">
    <property type="entry name" value="WNTPROTEIN"/>
</dbReference>
<keyword evidence="5" id="KW-0272">Extracellular matrix</keyword>
<keyword evidence="8" id="KW-0449">Lipoprotein</keyword>
<keyword evidence="7" id="KW-1015">Disulfide bond</keyword>
<dbReference type="GO" id="GO:0030182">
    <property type="term" value="P:neuron differentiation"/>
    <property type="evidence" value="ECO:0007669"/>
    <property type="project" value="TreeGrafter"/>
</dbReference>
<comment type="similarity">
    <text evidence="2 9">Belongs to the Wnt family.</text>
</comment>
<dbReference type="PANTHER" id="PTHR12027">
    <property type="entry name" value="WNT RELATED"/>
    <property type="match status" value="1"/>
</dbReference>
<dbReference type="InterPro" id="IPR005817">
    <property type="entry name" value="Wnt"/>
</dbReference>
<evidence type="ECO:0000313" key="12">
    <source>
        <dbReference type="Proteomes" id="UP000243006"/>
    </source>
</evidence>
<organism evidence="11 12">
    <name type="scientific">Trichinella nativa</name>
    <dbReference type="NCBI Taxonomy" id="6335"/>
    <lineage>
        <taxon>Eukaryota</taxon>
        <taxon>Metazoa</taxon>
        <taxon>Ecdysozoa</taxon>
        <taxon>Nematoda</taxon>
        <taxon>Enoplea</taxon>
        <taxon>Dorylaimia</taxon>
        <taxon>Trichinellida</taxon>
        <taxon>Trichinellidae</taxon>
        <taxon>Trichinella</taxon>
    </lineage>
</organism>
<dbReference type="InterPro" id="IPR018161">
    <property type="entry name" value="Wnt_CS"/>
</dbReference>
<evidence type="ECO:0000256" key="10">
    <source>
        <dbReference type="SAM" id="MobiDB-lite"/>
    </source>
</evidence>
<keyword evidence="3 9" id="KW-0217">Developmental protein</keyword>